<evidence type="ECO:0000313" key="2">
    <source>
        <dbReference type="Proteomes" id="UP000824998"/>
    </source>
</evidence>
<reference evidence="1" key="1">
    <citation type="journal article" date="2021" name="IMA Fungus">
        <title>Genomic characterization of three marine fungi, including Emericellopsis atlantica sp. nov. with signatures of a generalist lifestyle and marine biomass degradation.</title>
        <authorList>
            <person name="Hagestad O.C."/>
            <person name="Hou L."/>
            <person name="Andersen J.H."/>
            <person name="Hansen E.H."/>
            <person name="Altermark B."/>
            <person name="Li C."/>
            <person name="Kuhnert E."/>
            <person name="Cox R.J."/>
            <person name="Crous P.W."/>
            <person name="Spatafora J.W."/>
            <person name="Lail K."/>
            <person name="Amirebrahimi M."/>
            <person name="Lipzen A."/>
            <person name="Pangilinan J."/>
            <person name="Andreopoulos W."/>
            <person name="Hayes R.D."/>
            <person name="Ng V."/>
            <person name="Grigoriev I.V."/>
            <person name="Jackson S.A."/>
            <person name="Sutton T.D.S."/>
            <person name="Dobson A.D.W."/>
            <person name="Rama T."/>
        </authorList>
    </citation>
    <scope>NUCLEOTIDE SEQUENCE</scope>
    <source>
        <strain evidence="1">TRa018bII</strain>
    </source>
</reference>
<name>A0A9P7YJP0_9HELO</name>
<evidence type="ECO:0000313" key="1">
    <source>
        <dbReference type="EMBL" id="KAG9234805.1"/>
    </source>
</evidence>
<dbReference type="EMBL" id="MU251451">
    <property type="protein sequence ID" value="KAG9234805.1"/>
    <property type="molecule type" value="Genomic_DNA"/>
</dbReference>
<keyword evidence="2" id="KW-1185">Reference proteome</keyword>
<dbReference type="AlphaFoldDB" id="A0A9P7YJP0"/>
<comment type="caution">
    <text evidence="1">The sequence shown here is derived from an EMBL/GenBank/DDBJ whole genome shotgun (WGS) entry which is preliminary data.</text>
</comment>
<accession>A0A9P7YJP0</accession>
<protein>
    <submittedName>
        <fullName evidence="1">Uncharacterized protein</fullName>
    </submittedName>
</protein>
<sequence length="200" mass="22860">MTEGRGRVERFAWWWWEGEAMHYLDSHLPEDESRLAIFHNIIPPSMKEQYRQSVRTLPFGGSIIRPASSHLHSWFRRHGPGQIVLYLGPFTVKAPEPPLLTRSLGPTVYSPTTPKCTALVWSFPPLPPRPLAGRESHHHPLLEDGISGLARFSPRLSSGLDSVILDWWSDVLRSSEVLLWFLASPRLFFDSPHICHADNR</sequence>
<organism evidence="1 2">
    <name type="scientific">Amylocarpus encephaloides</name>
    <dbReference type="NCBI Taxonomy" id="45428"/>
    <lineage>
        <taxon>Eukaryota</taxon>
        <taxon>Fungi</taxon>
        <taxon>Dikarya</taxon>
        <taxon>Ascomycota</taxon>
        <taxon>Pezizomycotina</taxon>
        <taxon>Leotiomycetes</taxon>
        <taxon>Helotiales</taxon>
        <taxon>Helotiales incertae sedis</taxon>
        <taxon>Amylocarpus</taxon>
    </lineage>
</organism>
<gene>
    <name evidence="1" type="ORF">BJ875DRAFT_292614</name>
</gene>
<dbReference type="Proteomes" id="UP000824998">
    <property type="component" value="Unassembled WGS sequence"/>
</dbReference>
<proteinExistence type="predicted"/>